<accession>A0A6A4LUG0</accession>
<name>A0A6A4LUG0_9ERIC</name>
<dbReference type="Proteomes" id="UP000428333">
    <property type="component" value="Linkage Group LG06"/>
</dbReference>
<keyword evidence="5" id="KW-1185">Reference proteome</keyword>
<dbReference type="AlphaFoldDB" id="A0A6A4LUG0"/>
<proteinExistence type="inferred from homology"/>
<evidence type="ECO:0000313" key="4">
    <source>
        <dbReference type="EMBL" id="KAE9457968.1"/>
    </source>
</evidence>
<dbReference type="EMBL" id="QEFC01001446">
    <property type="protein sequence ID" value="KAE9457968.1"/>
    <property type="molecule type" value="Genomic_DNA"/>
</dbReference>
<dbReference type="InterPro" id="IPR016089">
    <property type="entry name" value="Chalcone_isomerase_bundle_sf"/>
</dbReference>
<organism evidence="4 5">
    <name type="scientific">Rhododendron williamsianum</name>
    <dbReference type="NCBI Taxonomy" id="262921"/>
    <lineage>
        <taxon>Eukaryota</taxon>
        <taxon>Viridiplantae</taxon>
        <taxon>Streptophyta</taxon>
        <taxon>Embryophyta</taxon>
        <taxon>Tracheophyta</taxon>
        <taxon>Spermatophyta</taxon>
        <taxon>Magnoliopsida</taxon>
        <taxon>eudicotyledons</taxon>
        <taxon>Gunneridae</taxon>
        <taxon>Pentapetalae</taxon>
        <taxon>asterids</taxon>
        <taxon>Ericales</taxon>
        <taxon>Ericaceae</taxon>
        <taxon>Ericoideae</taxon>
        <taxon>Rhodoreae</taxon>
        <taxon>Rhododendron</taxon>
    </lineage>
</organism>
<dbReference type="Gene3D" id="3.50.70.10">
    <property type="match status" value="1"/>
</dbReference>
<gene>
    <name evidence="4" type="ORF">C3L33_10134</name>
</gene>
<dbReference type="OrthoDB" id="18193at2759"/>
<comment type="caution">
    <text evidence="4">The sequence shown here is derived from an EMBL/GenBank/DDBJ whole genome shotgun (WGS) entry which is preliminary data.</text>
</comment>
<comment type="similarity">
    <text evidence="1 2">Belongs to the chalcone isomerase family.</text>
</comment>
<dbReference type="SUPFAM" id="SSF54626">
    <property type="entry name" value="Chalcone isomerase"/>
    <property type="match status" value="1"/>
</dbReference>
<dbReference type="InterPro" id="IPR016088">
    <property type="entry name" value="Chalcone_isomerase_3-sand"/>
</dbReference>
<evidence type="ECO:0000256" key="1">
    <source>
        <dbReference type="ARBA" id="ARBA00007166"/>
    </source>
</evidence>
<dbReference type="GO" id="GO:0016872">
    <property type="term" value="F:intramolecular lyase activity"/>
    <property type="evidence" value="ECO:0007669"/>
    <property type="project" value="InterPro"/>
</dbReference>
<evidence type="ECO:0000259" key="3">
    <source>
        <dbReference type="Pfam" id="PF02431"/>
    </source>
</evidence>
<feature type="domain" description="Chalcone isomerase" evidence="3">
    <location>
        <begin position="23"/>
        <end position="201"/>
    </location>
</feature>
<dbReference type="GO" id="GO:0006631">
    <property type="term" value="P:fatty acid metabolic process"/>
    <property type="evidence" value="ECO:0007669"/>
    <property type="project" value="TreeGrafter"/>
</dbReference>
<dbReference type="GO" id="GO:0005504">
    <property type="term" value="F:fatty acid binding"/>
    <property type="evidence" value="ECO:0007669"/>
    <property type="project" value="TreeGrafter"/>
</dbReference>
<dbReference type="Gene3D" id="1.10.890.20">
    <property type="match status" value="1"/>
</dbReference>
<dbReference type="PANTHER" id="PTHR47698">
    <property type="entry name" value="FATTY-ACID-BINDING PROTEIN 3, CHLOROPLASTIC"/>
    <property type="match status" value="1"/>
</dbReference>
<dbReference type="Pfam" id="PF02431">
    <property type="entry name" value="Chalcone"/>
    <property type="match status" value="1"/>
</dbReference>
<dbReference type="PANTHER" id="PTHR47698:SF2">
    <property type="entry name" value="FATTY-ACID-BINDING PROTEIN 3, CHLOROPLASTIC"/>
    <property type="match status" value="1"/>
</dbReference>
<dbReference type="InterPro" id="IPR016087">
    <property type="entry name" value="Chalcone_isomerase"/>
</dbReference>
<protein>
    <recommendedName>
        <fullName evidence="2">Chalcone-flavonone isomerase family protein</fullName>
    </recommendedName>
</protein>
<feature type="non-terminal residue" evidence="4">
    <location>
        <position position="1"/>
    </location>
</feature>
<dbReference type="InterPro" id="IPR036298">
    <property type="entry name" value="Chalcone_isomerase_sf"/>
</dbReference>
<dbReference type="GO" id="GO:0009570">
    <property type="term" value="C:chloroplast stroma"/>
    <property type="evidence" value="ECO:0007669"/>
    <property type="project" value="TreeGrafter"/>
</dbReference>
<evidence type="ECO:0000313" key="5">
    <source>
        <dbReference type="Proteomes" id="UP000428333"/>
    </source>
</evidence>
<evidence type="ECO:0000256" key="2">
    <source>
        <dbReference type="RuleBase" id="RU361158"/>
    </source>
</evidence>
<sequence length="205" mass="22126">MDVVGSPESTEEPATNVKFQTLLSLPGYREKVFAIIGVKVYAAGLYTNQSILSGLDAWKGQSSQVIQEDSSLFNTIFQGNCSRLEKALQIVLVRDLDGKTFWDALDDAISPRIKSPTPVDESALSTFRSIFQGRPFKKGTFIFLTWLDPTKMIVSVSSGGLPSAVDATIESMNVTSALFDVFFGSDPVSPSLKAAVSSGLATMLK</sequence>
<reference evidence="4 5" key="1">
    <citation type="journal article" date="2019" name="Genome Biol. Evol.">
        <title>The Rhododendron genome and chromosomal organization provide insight into shared whole-genome duplications across the heath family (Ericaceae).</title>
        <authorList>
            <person name="Soza V.L."/>
            <person name="Lindsley D."/>
            <person name="Waalkes A."/>
            <person name="Ramage E."/>
            <person name="Patwardhan R.P."/>
            <person name="Burton J.N."/>
            <person name="Adey A."/>
            <person name="Kumar A."/>
            <person name="Qiu R."/>
            <person name="Shendure J."/>
            <person name="Hall B."/>
        </authorList>
    </citation>
    <scope>NUCLEOTIDE SEQUENCE [LARGE SCALE GENOMIC DNA]</scope>
    <source>
        <strain evidence="4">RSF 1966-606</strain>
    </source>
</reference>